<comment type="subcellular location">
    <subcellularLocation>
        <location evidence="1">Nucleus</location>
    </subcellularLocation>
</comment>
<dbReference type="NCBIfam" id="TIGR01568">
    <property type="entry name" value="A_thal_3678"/>
    <property type="match status" value="1"/>
</dbReference>
<keyword evidence="3" id="KW-0805">Transcription regulation</keyword>
<sequence>MEQYHLVNKVSRFFPSSFTSSCKSNTTSAPDVVESSISITKTNTRKTFPYNYAIQNPKKPFSNVAHKNSMIKPAKGPKTLHRNDIKVSRFHKKSLLLGSDADGRKCPPVTPVSSTKKAYSQKKEKVKSSSSNSGRWFSSTTTDDEEEEAGLLDGKSKSGANSFSFSSCSSESFRQKVLNINPSTSWSKRYDNKIFSDSGRCSSALSAHSVNHTVLSQCSQPEIKGEKIIMEDDVILMAGCKDLTELYYGGFQRQKKCRKHAVKSRRRRANKIRRRRKRETVVVVDDDDDDDDLLVEDSYAVEKSSSDPYGDFRTSMVEMIMEKQMFGAKDLRKLLDCFLSLNSSYYHNLIVEVFMEICDTLFEDFGGDGQDYSILFATDEEFANKDDAVAWVKGMGMANDSKTQNTGCKFKLYVHPVDGKWRIRVYPGEFGMHNHELFDEDHPTRGLSDGVKRLIQRHLNKELKIDAKIANGFTYGLWKDVVEANNLDEYNKVIAVINRRWQSFPRVLTYIQKTWLVVDYKFVKAWTNAVFHMGNTTTGRVESAHKQLKTWLETSTASLDTLWAKVHLEIQSQLTEIRAGTSAPTDVDDEVLYTGWLMEELNECPKAVRRTVNRVLHDIMHPEQCGFKQPEEVKRRKGRPKGAKSKKKTEANPVAHEQSPQKKATPNVWDYRDEAQGKSTTVTSDSSKKRPSSSGGRTDASTGTC</sequence>
<evidence type="ECO:0000256" key="1">
    <source>
        <dbReference type="ARBA" id="ARBA00004123"/>
    </source>
</evidence>
<feature type="compositionally biased region" description="Low complexity" evidence="6">
    <location>
        <begin position="128"/>
        <end position="141"/>
    </location>
</feature>
<name>A0AAV1CCZ7_OLDCO</name>
<evidence type="ECO:0000256" key="6">
    <source>
        <dbReference type="SAM" id="MobiDB-lite"/>
    </source>
</evidence>
<gene>
    <name evidence="8" type="ORF">OLC1_LOCUS4868</name>
</gene>
<feature type="domain" description="OVATE" evidence="7">
    <location>
        <begin position="301"/>
        <end position="360"/>
    </location>
</feature>
<evidence type="ECO:0000256" key="3">
    <source>
        <dbReference type="ARBA" id="ARBA00023015"/>
    </source>
</evidence>
<evidence type="ECO:0000313" key="9">
    <source>
        <dbReference type="Proteomes" id="UP001161247"/>
    </source>
</evidence>
<keyword evidence="9" id="KW-1185">Reference proteome</keyword>
<dbReference type="Pfam" id="PF04844">
    <property type="entry name" value="Ovate"/>
    <property type="match status" value="1"/>
</dbReference>
<dbReference type="Proteomes" id="UP001161247">
    <property type="component" value="Chromosome 2"/>
</dbReference>
<reference evidence="8" key="1">
    <citation type="submission" date="2023-03" db="EMBL/GenBank/DDBJ databases">
        <authorList>
            <person name="Julca I."/>
        </authorList>
    </citation>
    <scope>NUCLEOTIDE SEQUENCE</scope>
</reference>
<keyword evidence="5" id="KW-0539">Nucleus</keyword>
<feature type="region of interest" description="Disordered" evidence="6">
    <location>
        <begin position="627"/>
        <end position="705"/>
    </location>
</feature>
<evidence type="ECO:0000259" key="7">
    <source>
        <dbReference type="PROSITE" id="PS51754"/>
    </source>
</evidence>
<accession>A0AAV1CCZ7</accession>
<dbReference type="PROSITE" id="PS51754">
    <property type="entry name" value="OVATE"/>
    <property type="match status" value="1"/>
</dbReference>
<evidence type="ECO:0000256" key="4">
    <source>
        <dbReference type="ARBA" id="ARBA00023163"/>
    </source>
</evidence>
<evidence type="ECO:0000313" key="8">
    <source>
        <dbReference type="EMBL" id="CAI9093469.1"/>
    </source>
</evidence>
<protein>
    <submittedName>
        <fullName evidence="8">OLC1v1028971C1</fullName>
    </submittedName>
</protein>
<dbReference type="PANTHER" id="PTHR33057:SF17">
    <property type="entry name" value="TRANSCRIPTION REPRESSOR OFP8"/>
    <property type="match status" value="1"/>
</dbReference>
<dbReference type="InterPro" id="IPR006458">
    <property type="entry name" value="Ovate_C"/>
</dbReference>
<dbReference type="InterPro" id="IPR038933">
    <property type="entry name" value="Ovate"/>
</dbReference>
<dbReference type="EMBL" id="OX459119">
    <property type="protein sequence ID" value="CAI9093469.1"/>
    <property type="molecule type" value="Genomic_DNA"/>
</dbReference>
<organism evidence="8 9">
    <name type="scientific">Oldenlandia corymbosa var. corymbosa</name>
    <dbReference type="NCBI Taxonomy" id="529605"/>
    <lineage>
        <taxon>Eukaryota</taxon>
        <taxon>Viridiplantae</taxon>
        <taxon>Streptophyta</taxon>
        <taxon>Embryophyta</taxon>
        <taxon>Tracheophyta</taxon>
        <taxon>Spermatophyta</taxon>
        <taxon>Magnoliopsida</taxon>
        <taxon>eudicotyledons</taxon>
        <taxon>Gunneridae</taxon>
        <taxon>Pentapetalae</taxon>
        <taxon>asterids</taxon>
        <taxon>lamiids</taxon>
        <taxon>Gentianales</taxon>
        <taxon>Rubiaceae</taxon>
        <taxon>Rubioideae</taxon>
        <taxon>Spermacoceae</taxon>
        <taxon>Hedyotis-Oldenlandia complex</taxon>
        <taxon>Oldenlandia</taxon>
    </lineage>
</organism>
<dbReference type="GO" id="GO:0045892">
    <property type="term" value="P:negative regulation of DNA-templated transcription"/>
    <property type="evidence" value="ECO:0007669"/>
    <property type="project" value="InterPro"/>
</dbReference>
<feature type="compositionally biased region" description="Basic residues" evidence="6">
    <location>
        <begin position="635"/>
        <end position="647"/>
    </location>
</feature>
<dbReference type="GO" id="GO:0005634">
    <property type="term" value="C:nucleus"/>
    <property type="evidence" value="ECO:0007669"/>
    <property type="project" value="UniProtKB-SubCell"/>
</dbReference>
<dbReference type="PANTHER" id="PTHR33057">
    <property type="entry name" value="TRANSCRIPTION REPRESSOR OFP7-RELATED"/>
    <property type="match status" value="1"/>
</dbReference>
<proteinExistence type="predicted"/>
<dbReference type="AlphaFoldDB" id="A0AAV1CCZ7"/>
<evidence type="ECO:0000256" key="2">
    <source>
        <dbReference type="ARBA" id="ARBA00022491"/>
    </source>
</evidence>
<feature type="region of interest" description="Disordered" evidence="6">
    <location>
        <begin position="98"/>
        <end position="159"/>
    </location>
</feature>
<keyword evidence="2" id="KW-0678">Repressor</keyword>
<evidence type="ECO:0000256" key="5">
    <source>
        <dbReference type="ARBA" id="ARBA00023242"/>
    </source>
</evidence>
<keyword evidence="4" id="KW-0804">Transcription</keyword>